<evidence type="ECO:0000313" key="4">
    <source>
        <dbReference type="Proteomes" id="UP000824238"/>
    </source>
</evidence>
<reference evidence="3" key="1">
    <citation type="submission" date="2020-10" db="EMBL/GenBank/DDBJ databases">
        <authorList>
            <person name="Gilroy R."/>
        </authorList>
    </citation>
    <scope>NUCLEOTIDE SEQUENCE</scope>
    <source>
        <strain evidence="3">ChiGjej3B3-7149</strain>
    </source>
</reference>
<keyword evidence="1" id="KW-0472">Membrane</keyword>
<comment type="caution">
    <text evidence="3">The sequence shown here is derived from an EMBL/GenBank/DDBJ whole genome shotgun (WGS) entry which is preliminary data.</text>
</comment>
<keyword evidence="1" id="KW-0812">Transmembrane</keyword>
<feature type="chain" id="PRO_5038865922" description="LPXTG cell wall anchor domain-containing protein" evidence="2">
    <location>
        <begin position="24"/>
        <end position="64"/>
    </location>
</feature>
<feature type="signal peptide" evidence="2">
    <location>
        <begin position="1"/>
        <end position="23"/>
    </location>
</feature>
<evidence type="ECO:0008006" key="5">
    <source>
        <dbReference type="Google" id="ProtNLM"/>
    </source>
</evidence>
<dbReference type="EMBL" id="DVHH01000164">
    <property type="protein sequence ID" value="HIR55296.1"/>
    <property type="molecule type" value="Genomic_DNA"/>
</dbReference>
<proteinExistence type="predicted"/>
<sequence length="64" mass="6578">MKKLKAALAALAAAICLAVPAFADIVVEPEPTAGENLLLVLGLAVVAVVAAVLIAAFVRRQRQK</sequence>
<evidence type="ECO:0000256" key="2">
    <source>
        <dbReference type="SAM" id="SignalP"/>
    </source>
</evidence>
<keyword evidence="1" id="KW-1133">Transmembrane helix</keyword>
<keyword evidence="2" id="KW-0732">Signal</keyword>
<name>A0A9D1IZ82_9FIRM</name>
<protein>
    <recommendedName>
        <fullName evidence="5">LPXTG cell wall anchor domain-containing protein</fullName>
    </recommendedName>
</protein>
<dbReference type="Proteomes" id="UP000824238">
    <property type="component" value="Unassembled WGS sequence"/>
</dbReference>
<feature type="transmembrane region" description="Helical" evidence="1">
    <location>
        <begin position="39"/>
        <end position="58"/>
    </location>
</feature>
<reference evidence="3" key="2">
    <citation type="journal article" date="2021" name="PeerJ">
        <title>Extensive microbial diversity within the chicken gut microbiome revealed by metagenomics and culture.</title>
        <authorList>
            <person name="Gilroy R."/>
            <person name="Ravi A."/>
            <person name="Getino M."/>
            <person name="Pursley I."/>
            <person name="Horton D.L."/>
            <person name="Alikhan N.F."/>
            <person name="Baker D."/>
            <person name="Gharbi K."/>
            <person name="Hall N."/>
            <person name="Watson M."/>
            <person name="Adriaenssens E.M."/>
            <person name="Foster-Nyarko E."/>
            <person name="Jarju S."/>
            <person name="Secka A."/>
            <person name="Antonio M."/>
            <person name="Oren A."/>
            <person name="Chaudhuri R.R."/>
            <person name="La Ragione R."/>
            <person name="Hildebrand F."/>
            <person name="Pallen M.J."/>
        </authorList>
    </citation>
    <scope>NUCLEOTIDE SEQUENCE</scope>
    <source>
        <strain evidence="3">ChiGjej3B3-7149</strain>
    </source>
</reference>
<gene>
    <name evidence="3" type="ORF">IAD36_06880</name>
</gene>
<organism evidence="3 4">
    <name type="scientific">Candidatus Scatomorpha intestinigallinarum</name>
    <dbReference type="NCBI Taxonomy" id="2840923"/>
    <lineage>
        <taxon>Bacteria</taxon>
        <taxon>Bacillati</taxon>
        <taxon>Bacillota</taxon>
        <taxon>Clostridia</taxon>
        <taxon>Eubacteriales</taxon>
        <taxon>Candidatus Scatomorpha</taxon>
    </lineage>
</organism>
<evidence type="ECO:0000313" key="3">
    <source>
        <dbReference type="EMBL" id="HIR55296.1"/>
    </source>
</evidence>
<dbReference type="AlphaFoldDB" id="A0A9D1IZ82"/>
<evidence type="ECO:0000256" key="1">
    <source>
        <dbReference type="SAM" id="Phobius"/>
    </source>
</evidence>
<accession>A0A9D1IZ82</accession>